<evidence type="ECO:0000259" key="3">
    <source>
        <dbReference type="PROSITE" id="PS50871"/>
    </source>
</evidence>
<evidence type="ECO:0000313" key="4">
    <source>
        <dbReference type="EMBL" id="VDI09006.1"/>
    </source>
</evidence>
<sequence length="146" mass="16176">MVAVQSQVKSSQVPRIGFTAVLGKDVSNLGDYQVILFDTVYTNEGSDYNPRTGVFTCEIPGLYTIYVHTLAEPGKHLETEIIKNLQHMASTYAYDKDFYSSGSNMAVMPLQIGDSVLVRSYGNEHDHNGTVIDYKYTSFSGFLIAT</sequence>
<comment type="subcellular location">
    <subcellularLocation>
        <location evidence="1">Secreted</location>
    </subcellularLocation>
</comment>
<dbReference type="InterPro" id="IPR008983">
    <property type="entry name" value="Tumour_necrosis_fac-like_dom"/>
</dbReference>
<dbReference type="PANTHER" id="PTHR15427:SF33">
    <property type="entry name" value="COLLAGEN IV NC1 DOMAIN-CONTAINING PROTEIN"/>
    <property type="match status" value="1"/>
</dbReference>
<dbReference type="Pfam" id="PF00386">
    <property type="entry name" value="C1q"/>
    <property type="match status" value="1"/>
</dbReference>
<feature type="domain" description="C1q" evidence="3">
    <location>
        <begin position="11"/>
        <end position="146"/>
    </location>
</feature>
<dbReference type="InterPro" id="IPR050392">
    <property type="entry name" value="Collagen/C1q_domain"/>
</dbReference>
<dbReference type="PANTHER" id="PTHR15427">
    <property type="entry name" value="EMILIN ELASTIN MICROFIBRIL INTERFACE-LOCATED PROTEIN ELASTIN MICROFIBRIL INTERFACER"/>
    <property type="match status" value="1"/>
</dbReference>
<dbReference type="Gene3D" id="2.60.120.40">
    <property type="match status" value="1"/>
</dbReference>
<comment type="caution">
    <text evidence="4">The sequence shown here is derived from an EMBL/GenBank/DDBJ whole genome shotgun (WGS) entry which is preliminary data.</text>
</comment>
<organism evidence="4 5">
    <name type="scientific">Mytilus galloprovincialis</name>
    <name type="common">Mediterranean mussel</name>
    <dbReference type="NCBI Taxonomy" id="29158"/>
    <lineage>
        <taxon>Eukaryota</taxon>
        <taxon>Metazoa</taxon>
        <taxon>Spiralia</taxon>
        <taxon>Lophotrochozoa</taxon>
        <taxon>Mollusca</taxon>
        <taxon>Bivalvia</taxon>
        <taxon>Autobranchia</taxon>
        <taxon>Pteriomorphia</taxon>
        <taxon>Mytilida</taxon>
        <taxon>Mytiloidea</taxon>
        <taxon>Mytilidae</taxon>
        <taxon>Mytilinae</taxon>
        <taxon>Mytilus</taxon>
    </lineage>
</organism>
<dbReference type="InterPro" id="IPR001073">
    <property type="entry name" value="C1q_dom"/>
</dbReference>
<dbReference type="Proteomes" id="UP000596742">
    <property type="component" value="Unassembled WGS sequence"/>
</dbReference>
<dbReference type="PROSITE" id="PS50871">
    <property type="entry name" value="C1Q"/>
    <property type="match status" value="1"/>
</dbReference>
<keyword evidence="5" id="KW-1185">Reference proteome</keyword>
<dbReference type="AlphaFoldDB" id="A0A8B6CSN4"/>
<protein>
    <recommendedName>
        <fullName evidence="3">C1q domain-containing protein</fullName>
    </recommendedName>
</protein>
<keyword evidence="2" id="KW-0964">Secreted</keyword>
<dbReference type="SMART" id="SM00110">
    <property type="entry name" value="C1Q"/>
    <property type="match status" value="1"/>
</dbReference>
<accession>A0A8B6CSN4</accession>
<dbReference type="PRINTS" id="PR00007">
    <property type="entry name" value="COMPLEMNTC1Q"/>
</dbReference>
<dbReference type="OrthoDB" id="6126785at2759"/>
<dbReference type="EMBL" id="UYJE01002245">
    <property type="protein sequence ID" value="VDI09006.1"/>
    <property type="molecule type" value="Genomic_DNA"/>
</dbReference>
<gene>
    <name evidence="4" type="ORF">MGAL_10B038775</name>
</gene>
<evidence type="ECO:0000313" key="5">
    <source>
        <dbReference type="Proteomes" id="UP000596742"/>
    </source>
</evidence>
<dbReference type="SUPFAM" id="SSF49842">
    <property type="entry name" value="TNF-like"/>
    <property type="match status" value="1"/>
</dbReference>
<evidence type="ECO:0000256" key="2">
    <source>
        <dbReference type="ARBA" id="ARBA00022525"/>
    </source>
</evidence>
<proteinExistence type="predicted"/>
<evidence type="ECO:0000256" key="1">
    <source>
        <dbReference type="ARBA" id="ARBA00004613"/>
    </source>
</evidence>
<name>A0A8B6CSN4_MYTGA</name>
<dbReference type="GO" id="GO:0005581">
    <property type="term" value="C:collagen trimer"/>
    <property type="evidence" value="ECO:0007669"/>
    <property type="project" value="UniProtKB-KW"/>
</dbReference>
<reference evidence="4" key="1">
    <citation type="submission" date="2018-11" db="EMBL/GenBank/DDBJ databases">
        <authorList>
            <person name="Alioto T."/>
            <person name="Alioto T."/>
        </authorList>
    </citation>
    <scope>NUCLEOTIDE SEQUENCE</scope>
</reference>